<accession>A0A7T3RDE4</accession>
<evidence type="ECO:0000256" key="7">
    <source>
        <dbReference type="ARBA" id="ARBA00023125"/>
    </source>
</evidence>
<dbReference type="Gene3D" id="3.40.50.300">
    <property type="entry name" value="P-loop containing nucleotide triphosphate hydrolases"/>
    <property type="match status" value="1"/>
</dbReference>
<feature type="region of interest" description="Domain IV, binds dsDNA" evidence="8">
    <location>
        <begin position="371"/>
        <end position="495"/>
    </location>
</feature>
<feature type="region of interest" description="Disordered" evidence="12">
    <location>
        <begin position="116"/>
        <end position="138"/>
    </location>
</feature>
<dbReference type="InterPro" id="IPR001957">
    <property type="entry name" value="Chromosome_initiator_DnaA"/>
</dbReference>
<proteinExistence type="inferred from homology"/>
<feature type="compositionally biased region" description="Low complexity" evidence="12">
    <location>
        <begin position="118"/>
        <end position="133"/>
    </location>
</feature>
<dbReference type="GO" id="GO:0003688">
    <property type="term" value="F:DNA replication origin binding"/>
    <property type="evidence" value="ECO:0007669"/>
    <property type="project" value="UniProtKB-UniRule"/>
</dbReference>
<dbReference type="SUPFAM" id="SSF48295">
    <property type="entry name" value="TrpR-like"/>
    <property type="match status" value="1"/>
</dbReference>
<keyword evidence="2 8" id="KW-0963">Cytoplasm</keyword>
<dbReference type="InterPro" id="IPR020591">
    <property type="entry name" value="Chromosome_initiator_DnaA-like"/>
</dbReference>
<dbReference type="InterPro" id="IPR013159">
    <property type="entry name" value="DnaA_C"/>
</dbReference>
<feature type="domain" description="AAA+ ATPase" evidence="13">
    <location>
        <begin position="184"/>
        <end position="317"/>
    </location>
</feature>
<dbReference type="Gene3D" id="1.10.8.60">
    <property type="match status" value="1"/>
</dbReference>
<keyword evidence="4 8" id="KW-0547">Nucleotide-binding</keyword>
<evidence type="ECO:0000256" key="4">
    <source>
        <dbReference type="ARBA" id="ARBA00022741"/>
    </source>
</evidence>
<dbReference type="CDD" id="cd00009">
    <property type="entry name" value="AAA"/>
    <property type="match status" value="1"/>
</dbReference>
<feature type="domain" description="Chromosomal replication initiator DnaA C-terminal" evidence="14">
    <location>
        <begin position="399"/>
        <end position="468"/>
    </location>
</feature>
<reference evidence="15 16" key="1">
    <citation type="submission" date="2020-11" db="EMBL/GenBank/DDBJ databases">
        <title>Treponema Peruensis nv. sp., first commensal Treponema isolated from human feces.</title>
        <authorList>
            <person name="Belkhou C."/>
            <person name="Raes J."/>
        </authorList>
    </citation>
    <scope>NUCLEOTIDE SEQUENCE [LARGE SCALE GENOMIC DNA]</scope>
    <source>
        <strain evidence="15 16">RCC2812</strain>
    </source>
</reference>
<dbReference type="Pfam" id="PF00308">
    <property type="entry name" value="Bac_DnaA"/>
    <property type="match status" value="1"/>
</dbReference>
<evidence type="ECO:0000256" key="5">
    <source>
        <dbReference type="ARBA" id="ARBA00022840"/>
    </source>
</evidence>
<dbReference type="RefSeq" id="WP_198442664.1">
    <property type="nucleotide sequence ID" value="NZ_CBCSHE010000007.1"/>
</dbReference>
<sequence>MSEQNYKAFWDEALKQIHEEYKSQGQEDQFSLWFNMTYLEDSISEITVTVPSSFMWGQMVKMGNVAKVESKIKELCGQTISINYIVKKAEPAPEPVTTQTQSVPKTEPQIQAEHLETTDTSSDNTNSVSQTDNAAASVPKTDTVQFRKHPLLREDYTFDRFVTGDNSEFAYSAALAAAKNPGRRFNPLLIYGGVGLGKTHLMQSIGNYIYNNADPDSRLKICYITAENFTNEFTASLRNNTIEKFKSKYRQLDVLLLDDIHFLKDKVGTQEELFHTFEALSQKHAQMVFTCDRPLSELNGIEERLKSRFSLGTPIDLQPPNYETRLAILQKKQHLNGTQISDEVIEYIAKNVQSNVRELSSCLDKMVRYAEVIQKPVTIDIAQRELRDFFSESAGGSVNIETIQKVVANHYNISLSDIKSKKRNKKFVVPRQIAIYIARELADLSYPELGNEFGGRDHTTAMHSYEKVVDQLKTDSTLNSTVQLLIREVKDYKKI</sequence>
<comment type="domain">
    <text evidence="8">Domain I is involved in oligomerization and binding regulators, domain II is flexibile and of varying length in different bacteria, domain III forms the AAA+ region, while domain IV binds dsDNA.</text>
</comment>
<evidence type="ECO:0000259" key="13">
    <source>
        <dbReference type="SMART" id="SM00382"/>
    </source>
</evidence>
<evidence type="ECO:0000313" key="16">
    <source>
        <dbReference type="Proteomes" id="UP000595224"/>
    </source>
</evidence>
<dbReference type="InterPro" id="IPR013317">
    <property type="entry name" value="DnaA_dom"/>
</dbReference>
<dbReference type="Pfam" id="PF08299">
    <property type="entry name" value="Bac_DnaA_C"/>
    <property type="match status" value="1"/>
</dbReference>
<dbReference type="Proteomes" id="UP000595224">
    <property type="component" value="Chromosome"/>
</dbReference>
<keyword evidence="5 8" id="KW-0067">ATP-binding</keyword>
<dbReference type="GO" id="GO:0005737">
    <property type="term" value="C:cytoplasm"/>
    <property type="evidence" value="ECO:0007669"/>
    <property type="project" value="UniProtKB-SubCell"/>
</dbReference>
<comment type="similarity">
    <text evidence="1 8 11">Belongs to the DnaA family.</text>
</comment>
<dbReference type="KEGG" id="tper:IWA51_00005"/>
<comment type="function">
    <text evidence="8 10">Plays an essential role in the initiation and regulation of chromosomal replication. ATP-DnaA binds to the origin of replication (oriC) to initiate formation of the DNA replication initiation complex once per cell cycle. Binds the DnaA box (a 9 base pair repeat at the origin) and separates the double-stranded (ds)DNA. Forms a right-handed helical filament on oriC DNA; dsDNA binds to the exterior of the filament while single-stranded (ss)DNA is stabiized in the filament's interior. The ATP-DnaA-oriC complex binds and stabilizes one strand of the AT-rich DNA unwinding element (DUE), permitting loading of DNA polymerase. After initiation quickly degrades to an ADP-DnaA complex that is not apt for DNA replication. Binds acidic phospholipids.</text>
</comment>
<dbReference type="EMBL" id="CP064936">
    <property type="protein sequence ID" value="QQA01056.1"/>
    <property type="molecule type" value="Genomic_DNA"/>
</dbReference>
<dbReference type="CDD" id="cd06571">
    <property type="entry name" value="Bac_DnaA_C"/>
    <property type="match status" value="1"/>
</dbReference>
<comment type="subunit">
    <text evidence="8">Oligomerizes as a right-handed, spiral filament on DNA at oriC.</text>
</comment>
<dbReference type="Gene3D" id="1.10.1750.10">
    <property type="match status" value="1"/>
</dbReference>
<feature type="binding site" evidence="8">
    <location>
        <position position="199"/>
    </location>
    <ligand>
        <name>ATP</name>
        <dbReference type="ChEBI" id="CHEBI:30616"/>
    </ligand>
</feature>
<feature type="region of interest" description="Domain I, interacts with DnaA modulators" evidence="8">
    <location>
        <begin position="1"/>
        <end position="90"/>
    </location>
</feature>
<dbReference type="PANTHER" id="PTHR30050">
    <property type="entry name" value="CHROMOSOMAL REPLICATION INITIATOR PROTEIN DNAA"/>
    <property type="match status" value="1"/>
</dbReference>
<evidence type="ECO:0000256" key="12">
    <source>
        <dbReference type="SAM" id="MobiDB-lite"/>
    </source>
</evidence>
<dbReference type="SUPFAM" id="SSF52540">
    <property type="entry name" value="P-loop containing nucleoside triphosphate hydrolases"/>
    <property type="match status" value="1"/>
</dbReference>
<keyword evidence="3 8" id="KW-0235">DNA replication</keyword>
<dbReference type="InterPro" id="IPR003593">
    <property type="entry name" value="AAA+_ATPase"/>
</dbReference>
<keyword evidence="7 8" id="KW-0238">DNA-binding</keyword>
<evidence type="ECO:0000313" key="15">
    <source>
        <dbReference type="EMBL" id="QQA01056.1"/>
    </source>
</evidence>
<feature type="binding site" evidence="8">
    <location>
        <position position="198"/>
    </location>
    <ligand>
        <name>ATP</name>
        <dbReference type="ChEBI" id="CHEBI:30616"/>
    </ligand>
</feature>
<dbReference type="GO" id="GO:0008289">
    <property type="term" value="F:lipid binding"/>
    <property type="evidence" value="ECO:0007669"/>
    <property type="project" value="UniProtKB-KW"/>
</dbReference>
<dbReference type="GO" id="GO:0006275">
    <property type="term" value="P:regulation of DNA replication"/>
    <property type="evidence" value="ECO:0007669"/>
    <property type="project" value="UniProtKB-UniRule"/>
</dbReference>
<dbReference type="Gene3D" id="3.30.300.180">
    <property type="match status" value="1"/>
</dbReference>
<dbReference type="AlphaFoldDB" id="A0A7T3RDE4"/>
<dbReference type="PANTHER" id="PTHR30050:SF2">
    <property type="entry name" value="CHROMOSOMAL REPLICATION INITIATOR PROTEIN DNAA"/>
    <property type="match status" value="1"/>
</dbReference>
<evidence type="ECO:0000256" key="11">
    <source>
        <dbReference type="RuleBase" id="RU004227"/>
    </source>
</evidence>
<dbReference type="SMART" id="SM00760">
    <property type="entry name" value="Bac_DnaA_C"/>
    <property type="match status" value="1"/>
</dbReference>
<feature type="binding site" evidence="8">
    <location>
        <position position="195"/>
    </location>
    <ligand>
        <name>ATP</name>
        <dbReference type="ChEBI" id="CHEBI:30616"/>
    </ligand>
</feature>
<organism evidence="15 16">
    <name type="scientific">Treponema peruense</name>
    <dbReference type="NCBI Taxonomy" id="2787628"/>
    <lineage>
        <taxon>Bacteria</taxon>
        <taxon>Pseudomonadati</taxon>
        <taxon>Spirochaetota</taxon>
        <taxon>Spirochaetia</taxon>
        <taxon>Spirochaetales</taxon>
        <taxon>Treponemataceae</taxon>
        <taxon>Treponema</taxon>
    </lineage>
</organism>
<dbReference type="HAMAP" id="MF_00377">
    <property type="entry name" value="DnaA_bact"/>
    <property type="match status" value="1"/>
</dbReference>
<evidence type="ECO:0000256" key="10">
    <source>
        <dbReference type="RuleBase" id="RU000577"/>
    </source>
</evidence>
<dbReference type="InterPro" id="IPR038454">
    <property type="entry name" value="DnaA_N_sf"/>
</dbReference>
<dbReference type="PRINTS" id="PR00051">
    <property type="entry name" value="DNAA"/>
</dbReference>
<keyword evidence="16" id="KW-1185">Reference proteome</keyword>
<dbReference type="GO" id="GO:0005886">
    <property type="term" value="C:plasma membrane"/>
    <property type="evidence" value="ECO:0007669"/>
    <property type="project" value="TreeGrafter"/>
</dbReference>
<evidence type="ECO:0000256" key="6">
    <source>
        <dbReference type="ARBA" id="ARBA00023121"/>
    </source>
</evidence>
<dbReference type="InterPro" id="IPR010921">
    <property type="entry name" value="Trp_repressor/repl_initiator"/>
</dbReference>
<dbReference type="GO" id="GO:0005524">
    <property type="term" value="F:ATP binding"/>
    <property type="evidence" value="ECO:0007669"/>
    <property type="project" value="UniProtKB-UniRule"/>
</dbReference>
<evidence type="ECO:0000256" key="3">
    <source>
        <dbReference type="ARBA" id="ARBA00022705"/>
    </source>
</evidence>
<gene>
    <name evidence="8 15" type="primary">dnaA</name>
    <name evidence="15" type="ORF">IWA51_00005</name>
</gene>
<dbReference type="NCBIfam" id="TIGR00362">
    <property type="entry name" value="DnaA"/>
    <property type="match status" value="1"/>
</dbReference>
<keyword evidence="6 8" id="KW-0446">Lipid-binding</keyword>
<protein>
    <recommendedName>
        <fullName evidence="8 9">Chromosomal replication initiator protein DnaA</fullName>
    </recommendedName>
</protein>
<evidence type="ECO:0000256" key="2">
    <source>
        <dbReference type="ARBA" id="ARBA00022490"/>
    </source>
</evidence>
<evidence type="ECO:0000256" key="1">
    <source>
        <dbReference type="ARBA" id="ARBA00006583"/>
    </source>
</evidence>
<dbReference type="GO" id="GO:0006270">
    <property type="term" value="P:DNA replication initiation"/>
    <property type="evidence" value="ECO:0007669"/>
    <property type="project" value="UniProtKB-UniRule"/>
</dbReference>
<dbReference type="SMART" id="SM00382">
    <property type="entry name" value="AAA"/>
    <property type="match status" value="1"/>
</dbReference>
<evidence type="ECO:0000256" key="9">
    <source>
        <dbReference type="NCBIfam" id="TIGR00362"/>
    </source>
</evidence>
<feature type="binding site" evidence="8">
    <location>
        <position position="197"/>
    </location>
    <ligand>
        <name>ATP</name>
        <dbReference type="ChEBI" id="CHEBI:30616"/>
    </ligand>
</feature>
<comment type="caution">
    <text evidence="8">Lacks conserved residue(s) required for the propagation of feature annotation.</text>
</comment>
<name>A0A7T3RDE4_9SPIR</name>
<comment type="subcellular location">
    <subcellularLocation>
        <location evidence="8">Cytoplasm</location>
    </subcellularLocation>
</comment>
<dbReference type="InterPro" id="IPR027417">
    <property type="entry name" value="P-loop_NTPase"/>
</dbReference>
<evidence type="ECO:0000256" key="8">
    <source>
        <dbReference type="HAMAP-Rule" id="MF_00377"/>
    </source>
</evidence>
<evidence type="ECO:0000259" key="14">
    <source>
        <dbReference type="SMART" id="SM00760"/>
    </source>
</evidence>